<organism evidence="2 3">
    <name type="scientific">Brevibacillus laterosporus</name>
    <name type="common">Bacillus laterosporus</name>
    <dbReference type="NCBI Taxonomy" id="1465"/>
    <lineage>
        <taxon>Bacteria</taxon>
        <taxon>Bacillati</taxon>
        <taxon>Bacillota</taxon>
        <taxon>Bacilli</taxon>
        <taxon>Bacillales</taxon>
        <taxon>Paenibacillaceae</taxon>
        <taxon>Brevibacillus</taxon>
    </lineage>
</organism>
<evidence type="ECO:0000313" key="2">
    <source>
        <dbReference type="EMBL" id="QDX95861.1"/>
    </source>
</evidence>
<dbReference type="EMBL" id="CP033464">
    <property type="protein sequence ID" value="QDX95861.1"/>
    <property type="molecule type" value="Genomic_DNA"/>
</dbReference>
<evidence type="ECO:0000313" key="3">
    <source>
        <dbReference type="Proteomes" id="UP000319432"/>
    </source>
</evidence>
<name>A0A518VFT8_BRELA</name>
<accession>A0A518VFT8</accession>
<gene>
    <name evidence="2" type="ORF">EEL30_22690</name>
</gene>
<dbReference type="AlphaFoldDB" id="A0A518VFT8"/>
<sequence>MPHPILMEARQLAPNQLLLTYDQPTDLASATTISNYWIRSNMTNPTDIASLGMGEALTKANAIRPEMGMITPVDHSRMRFTMTFRVSAFSGVFYIVLPCFVNLEGRTGYMGENWGPFSRNVFIGM</sequence>
<reference evidence="2 3" key="1">
    <citation type="submission" date="2018-11" db="EMBL/GenBank/DDBJ databases">
        <title>Phylogenetic determinants of toxin gene distribution in genomes of Brevibacillus laterosporus.</title>
        <authorList>
            <person name="Glare T.R."/>
            <person name="Durrant A."/>
            <person name="Berry C."/>
            <person name="Palma L."/>
            <person name="Ormskirk M."/>
            <person name="Cox M.O."/>
        </authorList>
    </citation>
    <scope>NUCLEOTIDE SEQUENCE [LARGE SCALE GENOMIC DNA]</scope>
    <source>
        <strain evidence="2 3">1821L</strain>
    </source>
</reference>
<keyword evidence="1" id="KW-1133">Transmembrane helix</keyword>
<protein>
    <submittedName>
        <fullName evidence="2">Uncharacterized protein</fullName>
    </submittedName>
</protein>
<dbReference type="Proteomes" id="UP000319432">
    <property type="component" value="Chromosome"/>
</dbReference>
<feature type="transmembrane region" description="Helical" evidence="1">
    <location>
        <begin position="84"/>
        <end position="103"/>
    </location>
</feature>
<evidence type="ECO:0000256" key="1">
    <source>
        <dbReference type="SAM" id="Phobius"/>
    </source>
</evidence>
<keyword evidence="1" id="KW-0812">Transmembrane</keyword>
<keyword evidence="1" id="KW-0472">Membrane</keyword>
<keyword evidence="3" id="KW-1185">Reference proteome</keyword>
<proteinExistence type="predicted"/>
<dbReference type="OrthoDB" id="2860127at2"/>